<sequence length="184" mass="20281">MATQEMIMSALFPASMATKAVEPIDSIWQITFGLCSGSSPADQPSLLVEMGWSKPLLPIDFPVTSCGRRRADIEPGRESGHRRWDITHPPLVGGPLEANRAPSEKKGEGQVYIDRAEFIQRTTRQEMDGEGEGMTKPLLSWRRIDSKKEGSWPRGVSPQCSLSTIRASSAVLTSLPVFPMRRTA</sequence>
<dbReference type="EMBL" id="QPFP01000007">
    <property type="protein sequence ID" value="TEB35508.1"/>
    <property type="molecule type" value="Genomic_DNA"/>
</dbReference>
<evidence type="ECO:0000313" key="2">
    <source>
        <dbReference type="EMBL" id="TEB35508.1"/>
    </source>
</evidence>
<reference evidence="2 3" key="1">
    <citation type="journal article" date="2019" name="Nat. Ecol. Evol.">
        <title>Megaphylogeny resolves global patterns of mushroom evolution.</title>
        <authorList>
            <person name="Varga T."/>
            <person name="Krizsan K."/>
            <person name="Foldi C."/>
            <person name="Dima B."/>
            <person name="Sanchez-Garcia M."/>
            <person name="Sanchez-Ramirez S."/>
            <person name="Szollosi G.J."/>
            <person name="Szarkandi J.G."/>
            <person name="Papp V."/>
            <person name="Albert L."/>
            <person name="Andreopoulos W."/>
            <person name="Angelini C."/>
            <person name="Antonin V."/>
            <person name="Barry K.W."/>
            <person name="Bougher N.L."/>
            <person name="Buchanan P."/>
            <person name="Buyck B."/>
            <person name="Bense V."/>
            <person name="Catcheside P."/>
            <person name="Chovatia M."/>
            <person name="Cooper J."/>
            <person name="Damon W."/>
            <person name="Desjardin D."/>
            <person name="Finy P."/>
            <person name="Geml J."/>
            <person name="Haridas S."/>
            <person name="Hughes K."/>
            <person name="Justo A."/>
            <person name="Karasinski D."/>
            <person name="Kautmanova I."/>
            <person name="Kiss B."/>
            <person name="Kocsube S."/>
            <person name="Kotiranta H."/>
            <person name="LaButti K.M."/>
            <person name="Lechner B.E."/>
            <person name="Liimatainen K."/>
            <person name="Lipzen A."/>
            <person name="Lukacs Z."/>
            <person name="Mihaltcheva S."/>
            <person name="Morgado L.N."/>
            <person name="Niskanen T."/>
            <person name="Noordeloos M.E."/>
            <person name="Ohm R.A."/>
            <person name="Ortiz-Santana B."/>
            <person name="Ovrebo C."/>
            <person name="Racz N."/>
            <person name="Riley R."/>
            <person name="Savchenko A."/>
            <person name="Shiryaev A."/>
            <person name="Soop K."/>
            <person name="Spirin V."/>
            <person name="Szebenyi C."/>
            <person name="Tomsovsky M."/>
            <person name="Tulloss R.E."/>
            <person name="Uehling J."/>
            <person name="Grigoriev I.V."/>
            <person name="Vagvolgyi C."/>
            <person name="Papp T."/>
            <person name="Martin F.M."/>
            <person name="Miettinen O."/>
            <person name="Hibbett D.S."/>
            <person name="Nagy L.G."/>
        </authorList>
    </citation>
    <scope>NUCLEOTIDE SEQUENCE [LARGE SCALE GENOMIC DNA]</scope>
    <source>
        <strain evidence="2 3">FP101781</strain>
    </source>
</reference>
<comment type="caution">
    <text evidence="2">The sequence shown here is derived from an EMBL/GenBank/DDBJ whole genome shotgun (WGS) entry which is preliminary data.</text>
</comment>
<evidence type="ECO:0000313" key="3">
    <source>
        <dbReference type="Proteomes" id="UP000298030"/>
    </source>
</evidence>
<accession>A0A4Y7TNM9</accession>
<dbReference type="Proteomes" id="UP000298030">
    <property type="component" value="Unassembled WGS sequence"/>
</dbReference>
<protein>
    <submittedName>
        <fullName evidence="2">Uncharacterized protein</fullName>
    </submittedName>
</protein>
<feature type="region of interest" description="Disordered" evidence="1">
    <location>
        <begin position="73"/>
        <end position="107"/>
    </location>
</feature>
<gene>
    <name evidence="2" type="ORF">FA13DRAFT_1706800</name>
</gene>
<name>A0A4Y7TNM9_COPMI</name>
<proteinExistence type="predicted"/>
<keyword evidence="3" id="KW-1185">Reference proteome</keyword>
<dbReference type="AlphaFoldDB" id="A0A4Y7TNM9"/>
<evidence type="ECO:0000256" key="1">
    <source>
        <dbReference type="SAM" id="MobiDB-lite"/>
    </source>
</evidence>
<organism evidence="2 3">
    <name type="scientific">Coprinellus micaceus</name>
    <name type="common">Glistening ink-cap mushroom</name>
    <name type="synonym">Coprinus micaceus</name>
    <dbReference type="NCBI Taxonomy" id="71717"/>
    <lineage>
        <taxon>Eukaryota</taxon>
        <taxon>Fungi</taxon>
        <taxon>Dikarya</taxon>
        <taxon>Basidiomycota</taxon>
        <taxon>Agaricomycotina</taxon>
        <taxon>Agaricomycetes</taxon>
        <taxon>Agaricomycetidae</taxon>
        <taxon>Agaricales</taxon>
        <taxon>Agaricineae</taxon>
        <taxon>Psathyrellaceae</taxon>
        <taxon>Coprinellus</taxon>
    </lineage>
</organism>
<feature type="compositionally biased region" description="Basic and acidic residues" evidence="1">
    <location>
        <begin position="73"/>
        <end position="86"/>
    </location>
</feature>